<dbReference type="GeneID" id="16075775"/>
<proteinExistence type="predicted"/>
<dbReference type="AlphaFoldDB" id="F2U759"/>
<dbReference type="eggNOG" id="ENOG502S6Q2">
    <property type="taxonomic scope" value="Eukaryota"/>
</dbReference>
<dbReference type="STRING" id="946362.F2U759"/>
<name>F2U759_SALR5</name>
<reference evidence="2" key="1">
    <citation type="submission" date="2009-08" db="EMBL/GenBank/DDBJ databases">
        <title>Annotation of Salpingoeca rosetta.</title>
        <authorList>
            <consortium name="The Broad Institute Genome Sequencing Platform"/>
            <person name="Russ C."/>
            <person name="Cuomo C."/>
            <person name="Burger G."/>
            <person name="Gray M.W."/>
            <person name="Holland P.W.H."/>
            <person name="King N."/>
            <person name="Lang F.B.F."/>
            <person name="Roger A.J."/>
            <person name="Ruiz-Trillo I."/>
            <person name="Young S.K."/>
            <person name="Zeng Q."/>
            <person name="Gargeya S."/>
            <person name="Alvarado L."/>
            <person name="Berlin A."/>
            <person name="Chapman S.B."/>
            <person name="Chen Z."/>
            <person name="Freedman E."/>
            <person name="Gellesch M."/>
            <person name="Goldberg J."/>
            <person name="Griggs A."/>
            <person name="Gujja S."/>
            <person name="Heilman E."/>
            <person name="Heiman D."/>
            <person name="Howarth C."/>
            <person name="Mehta T."/>
            <person name="Neiman D."/>
            <person name="Pearson M."/>
            <person name="Roberts A."/>
            <person name="Saif S."/>
            <person name="Shea T."/>
            <person name="Shenoy N."/>
            <person name="Sisk P."/>
            <person name="Stolte C."/>
            <person name="Sykes S."/>
            <person name="White J."/>
            <person name="Yandava C."/>
            <person name="Haas B."/>
            <person name="Nusbaum C."/>
            <person name="Birren B."/>
        </authorList>
    </citation>
    <scope>NUCLEOTIDE SEQUENCE [LARGE SCALE GENOMIC DNA]</scope>
    <source>
        <strain evidence="2">ATCC 50818</strain>
    </source>
</reference>
<dbReference type="OrthoDB" id="6382611at2759"/>
<evidence type="ECO:0000313" key="2">
    <source>
        <dbReference type="EMBL" id="EGD83691.1"/>
    </source>
</evidence>
<organism evidence="3">
    <name type="scientific">Salpingoeca rosetta (strain ATCC 50818 / BSB-021)</name>
    <dbReference type="NCBI Taxonomy" id="946362"/>
    <lineage>
        <taxon>Eukaryota</taxon>
        <taxon>Choanoflagellata</taxon>
        <taxon>Craspedida</taxon>
        <taxon>Salpingoecidae</taxon>
        <taxon>Salpingoeca</taxon>
    </lineage>
</organism>
<dbReference type="Proteomes" id="UP000007799">
    <property type="component" value="Unassembled WGS sequence"/>
</dbReference>
<feature type="region of interest" description="Disordered" evidence="1">
    <location>
        <begin position="92"/>
        <end position="140"/>
    </location>
</feature>
<protein>
    <submittedName>
        <fullName evidence="2">Uncharacterized protein</fullName>
    </submittedName>
</protein>
<gene>
    <name evidence="2" type="ORF">PTSG_04296</name>
</gene>
<dbReference type="KEGG" id="sre:PTSG_04296"/>
<evidence type="ECO:0000313" key="3">
    <source>
        <dbReference type="Proteomes" id="UP000007799"/>
    </source>
</evidence>
<evidence type="ECO:0000256" key="1">
    <source>
        <dbReference type="SAM" id="MobiDB-lite"/>
    </source>
</evidence>
<dbReference type="EMBL" id="GL832963">
    <property type="protein sequence ID" value="EGD83691.1"/>
    <property type="molecule type" value="Genomic_DNA"/>
</dbReference>
<dbReference type="InParanoid" id="F2U759"/>
<keyword evidence="3" id="KW-1185">Reference proteome</keyword>
<dbReference type="RefSeq" id="XP_004995195.1">
    <property type="nucleotide sequence ID" value="XM_004995138.1"/>
</dbReference>
<sequence length="266" mass="29025">MAQPFVLPISGSSKTRPCFTLFRNRIMVFCSPERPRVSRQQTLNGHVAARTRHDAAAVAGGDDDADPDNQTAKAPKLVESGKAVDQALSSVPQSHAGAGAARGQGEGPRSAGADTTAPVATTAGDRNDGSASPPLSPETRHAIKIAQLTKRELKRLINDAMPTMKAIFRGEQYSERHEAFKRGGQTRGHLRYSVFFGSFTGQQREFISSKLTKVFCARSSKYLPYTMDVLLPELLKEIYKKVLGLSSIEAESELGVNKRPNYHQQQ</sequence>
<accession>F2U759</accession>